<dbReference type="SMART" id="SM00732">
    <property type="entry name" value="YqgFc"/>
    <property type="match status" value="1"/>
</dbReference>
<accession>A0AAN7PVE9</accession>
<dbReference type="NCBIfam" id="TIGR00250">
    <property type="entry name" value="RNAse_H_YqgF"/>
    <property type="match status" value="1"/>
</dbReference>
<dbReference type="PANTHER" id="PTHR33317">
    <property type="entry name" value="POLYNUCLEOTIDYL TRANSFERASE, RIBONUCLEASE H-LIKE SUPERFAMILY PROTEIN"/>
    <property type="match status" value="1"/>
</dbReference>
<protein>
    <recommendedName>
        <fullName evidence="6">YqgF/RNase H-like domain-containing protein</fullName>
    </recommendedName>
</protein>
<dbReference type="InterPro" id="IPR005227">
    <property type="entry name" value="YqgF"/>
</dbReference>
<dbReference type="Proteomes" id="UP001345219">
    <property type="component" value="Chromosome 8"/>
</dbReference>
<evidence type="ECO:0000256" key="3">
    <source>
        <dbReference type="ARBA" id="ARBA00022722"/>
    </source>
</evidence>
<proteinExistence type="inferred from homology"/>
<evidence type="ECO:0000256" key="5">
    <source>
        <dbReference type="SAM" id="MobiDB-lite"/>
    </source>
</evidence>
<dbReference type="GO" id="GO:0004518">
    <property type="term" value="F:nuclease activity"/>
    <property type="evidence" value="ECO:0007669"/>
    <property type="project" value="UniProtKB-KW"/>
</dbReference>
<evidence type="ECO:0000256" key="2">
    <source>
        <dbReference type="ARBA" id="ARBA00022517"/>
    </source>
</evidence>
<evidence type="ECO:0000256" key="4">
    <source>
        <dbReference type="ARBA" id="ARBA00022801"/>
    </source>
</evidence>
<reference evidence="7 8" key="1">
    <citation type="journal article" date="2023" name="Hortic Res">
        <title>Pangenome of water caltrop reveals structural variations and asymmetric subgenome divergence after allopolyploidization.</title>
        <authorList>
            <person name="Zhang X."/>
            <person name="Chen Y."/>
            <person name="Wang L."/>
            <person name="Yuan Y."/>
            <person name="Fang M."/>
            <person name="Shi L."/>
            <person name="Lu R."/>
            <person name="Comes H.P."/>
            <person name="Ma Y."/>
            <person name="Chen Y."/>
            <person name="Huang G."/>
            <person name="Zhou Y."/>
            <person name="Zheng Z."/>
            <person name="Qiu Y."/>
        </authorList>
    </citation>
    <scope>NUCLEOTIDE SEQUENCE [LARGE SCALE GENOMIC DNA]</scope>
    <source>
        <tissue evidence="7">Roots</tissue>
    </source>
</reference>
<keyword evidence="3" id="KW-0540">Nuclease</keyword>
<evidence type="ECO:0000259" key="6">
    <source>
        <dbReference type="SMART" id="SM00732"/>
    </source>
</evidence>
<dbReference type="AlphaFoldDB" id="A0AAN7PVE9"/>
<comment type="caution">
    <text evidence="7">The sequence shown here is derived from an EMBL/GenBank/DDBJ whole genome shotgun (WGS) entry which is preliminary data.</text>
</comment>
<dbReference type="Gene3D" id="3.30.420.140">
    <property type="entry name" value="YqgF/RNase H-like domain"/>
    <property type="match status" value="1"/>
</dbReference>
<keyword evidence="4" id="KW-0378">Hydrolase</keyword>
<sequence>MAFPLAKALSGLSPKPPATRPSLPNFDPRVKEFPPNAVRRKIDHLWRGGFSLGVDLGLSRTGLALSKGYSFRPLTVLQLRGQKLELRLLEIAEDEEADEFIIGLPRTYDGKETTQSNKVRSVAGRLAVKAAERGWRVYLQDEHGTSADASNRMINMGLNKTARKRQNDAYAAVMVLERYFSMSGEAAELILPKDCNLQERLRSGPPRDMDFFSE</sequence>
<keyword evidence="8" id="KW-1185">Reference proteome</keyword>
<dbReference type="GO" id="GO:0000967">
    <property type="term" value="P:rRNA 5'-end processing"/>
    <property type="evidence" value="ECO:0007669"/>
    <property type="project" value="TreeGrafter"/>
</dbReference>
<feature type="region of interest" description="Disordered" evidence="5">
    <location>
        <begin position="8"/>
        <end position="30"/>
    </location>
</feature>
<evidence type="ECO:0000256" key="1">
    <source>
        <dbReference type="ARBA" id="ARBA00022490"/>
    </source>
</evidence>
<dbReference type="FunFam" id="3.30.420.140:FF:000009">
    <property type="entry name" value="Holliday junction resolvase"/>
    <property type="match status" value="1"/>
</dbReference>
<dbReference type="Pfam" id="PF03652">
    <property type="entry name" value="RuvX"/>
    <property type="match status" value="1"/>
</dbReference>
<keyword evidence="1" id="KW-0963">Cytoplasm</keyword>
<evidence type="ECO:0000313" key="8">
    <source>
        <dbReference type="Proteomes" id="UP001345219"/>
    </source>
</evidence>
<dbReference type="SUPFAM" id="SSF53098">
    <property type="entry name" value="Ribonuclease H-like"/>
    <property type="match status" value="1"/>
</dbReference>
<dbReference type="EMBL" id="JAXIOK010000014">
    <property type="protein sequence ID" value="KAK4754922.1"/>
    <property type="molecule type" value="Genomic_DNA"/>
</dbReference>
<dbReference type="InterPro" id="IPR037027">
    <property type="entry name" value="YqgF/RNaseH-like_dom_sf"/>
</dbReference>
<dbReference type="PANTHER" id="PTHR33317:SF4">
    <property type="entry name" value="POLYNUCLEOTIDYL TRANSFERASE, RIBONUCLEASE H-LIKE SUPERFAMILY PROTEIN"/>
    <property type="match status" value="1"/>
</dbReference>
<dbReference type="HAMAP" id="MF_00651">
    <property type="entry name" value="Nuclease_YqgF"/>
    <property type="match status" value="1"/>
</dbReference>
<gene>
    <name evidence="7" type="ORF">SAY87_008679</name>
</gene>
<dbReference type="GO" id="GO:0016787">
    <property type="term" value="F:hydrolase activity"/>
    <property type="evidence" value="ECO:0007669"/>
    <property type="project" value="UniProtKB-KW"/>
</dbReference>
<dbReference type="InterPro" id="IPR012337">
    <property type="entry name" value="RNaseH-like_sf"/>
</dbReference>
<name>A0AAN7PVE9_9MYRT</name>
<feature type="domain" description="YqgF/RNase H-like" evidence="6">
    <location>
        <begin position="49"/>
        <end position="149"/>
    </location>
</feature>
<keyword evidence="2" id="KW-0690">Ribosome biogenesis</keyword>
<evidence type="ECO:0000313" key="7">
    <source>
        <dbReference type="EMBL" id="KAK4754922.1"/>
    </source>
</evidence>
<dbReference type="InterPro" id="IPR006641">
    <property type="entry name" value="YqgF/RNaseH-like_dom"/>
</dbReference>
<dbReference type="CDD" id="cd16964">
    <property type="entry name" value="YqgF"/>
    <property type="match status" value="1"/>
</dbReference>
<organism evidence="7 8">
    <name type="scientific">Trapa incisa</name>
    <dbReference type="NCBI Taxonomy" id="236973"/>
    <lineage>
        <taxon>Eukaryota</taxon>
        <taxon>Viridiplantae</taxon>
        <taxon>Streptophyta</taxon>
        <taxon>Embryophyta</taxon>
        <taxon>Tracheophyta</taxon>
        <taxon>Spermatophyta</taxon>
        <taxon>Magnoliopsida</taxon>
        <taxon>eudicotyledons</taxon>
        <taxon>Gunneridae</taxon>
        <taxon>Pentapetalae</taxon>
        <taxon>rosids</taxon>
        <taxon>malvids</taxon>
        <taxon>Myrtales</taxon>
        <taxon>Lythraceae</taxon>
        <taxon>Trapa</taxon>
    </lineage>
</organism>